<sequence>MSTPPIAYRSPSNNQQNIPSFPSPLYYRDTYGLQNIYDQQYSESMITDNSDDTITTRSTIKTTVNLAHAGNMFDSQTSRGTGMTQSYQIEQILTNRILITNVKTLIIISLIAFGTAIQLLMFSTICLFYDGSPYYLSMIFSIIFILNGIILIYFLIRRPCRPLLYISIFTSLLCSILSIILFFWTAYLIYNEDRQIRDQGWNFSQDNLLNSNRIVTYTRIAMYSLHMLLSPIEAIACLALLYHLYNNMKKLKDGTVRRGYFISEPIGHQTVLVPIELKQVRRLEMNDDETENASIGVQTGI</sequence>
<accession>A0A0K0EG93</accession>
<name>A0A0K0EG93_STRER</name>
<feature type="region of interest" description="Disordered" evidence="1">
    <location>
        <begin position="1"/>
        <end position="20"/>
    </location>
</feature>
<dbReference type="WBParaSite" id="SSTP_0000850300.1">
    <property type="protein sequence ID" value="SSTP_0000850300.1"/>
    <property type="gene ID" value="SSTP_0000850300"/>
</dbReference>
<keyword evidence="2" id="KW-1133">Transmembrane helix</keyword>
<keyword evidence="3" id="KW-1185">Reference proteome</keyword>
<keyword evidence="2" id="KW-0472">Membrane</keyword>
<feature type="transmembrane region" description="Helical" evidence="2">
    <location>
        <begin position="105"/>
        <end position="129"/>
    </location>
</feature>
<feature type="transmembrane region" description="Helical" evidence="2">
    <location>
        <begin position="220"/>
        <end position="242"/>
    </location>
</feature>
<evidence type="ECO:0000256" key="2">
    <source>
        <dbReference type="SAM" id="Phobius"/>
    </source>
</evidence>
<evidence type="ECO:0000256" key="1">
    <source>
        <dbReference type="SAM" id="MobiDB-lite"/>
    </source>
</evidence>
<keyword evidence="2" id="KW-0812">Transmembrane</keyword>
<evidence type="ECO:0000313" key="4">
    <source>
        <dbReference type="WBParaSite" id="SSTP_0000850300.1"/>
    </source>
</evidence>
<feature type="compositionally biased region" description="Polar residues" evidence="1">
    <location>
        <begin position="10"/>
        <end position="20"/>
    </location>
</feature>
<organism evidence="4">
    <name type="scientific">Strongyloides stercoralis</name>
    <name type="common">Threadworm</name>
    <dbReference type="NCBI Taxonomy" id="6248"/>
    <lineage>
        <taxon>Eukaryota</taxon>
        <taxon>Metazoa</taxon>
        <taxon>Ecdysozoa</taxon>
        <taxon>Nematoda</taxon>
        <taxon>Chromadorea</taxon>
        <taxon>Rhabditida</taxon>
        <taxon>Tylenchina</taxon>
        <taxon>Panagrolaimomorpha</taxon>
        <taxon>Strongyloidoidea</taxon>
        <taxon>Strongyloididae</taxon>
        <taxon>Strongyloides</taxon>
    </lineage>
</organism>
<evidence type="ECO:0000313" key="5">
    <source>
        <dbReference type="WBParaSite" id="TCONS_00015018.p1"/>
    </source>
</evidence>
<protein>
    <submittedName>
        <fullName evidence="5">Transmembrane protein</fullName>
    </submittedName>
</protein>
<dbReference type="WBParaSite" id="TCONS_00015018.p1">
    <property type="protein sequence ID" value="TCONS_00015018.p1"/>
    <property type="gene ID" value="XLOC_010230"/>
</dbReference>
<feature type="transmembrane region" description="Helical" evidence="2">
    <location>
        <begin position="163"/>
        <end position="190"/>
    </location>
</feature>
<feature type="transmembrane region" description="Helical" evidence="2">
    <location>
        <begin position="135"/>
        <end position="156"/>
    </location>
</feature>
<evidence type="ECO:0000313" key="3">
    <source>
        <dbReference type="Proteomes" id="UP000035681"/>
    </source>
</evidence>
<proteinExistence type="predicted"/>
<reference evidence="4" key="1">
    <citation type="submission" date="2015-08" db="UniProtKB">
        <authorList>
            <consortium name="WormBaseParasite"/>
        </authorList>
    </citation>
    <scope>IDENTIFICATION</scope>
</reference>
<dbReference type="Proteomes" id="UP000035681">
    <property type="component" value="Unplaced"/>
</dbReference>
<dbReference type="AlphaFoldDB" id="A0A0K0EG93"/>